<dbReference type="Proteomes" id="UP000037507">
    <property type="component" value="Unassembled WGS sequence"/>
</dbReference>
<dbReference type="AlphaFoldDB" id="A0A2T7UFN4"/>
<dbReference type="InterPro" id="IPR046335">
    <property type="entry name" value="LacI/GalR-like_sensor"/>
</dbReference>
<dbReference type="PANTHER" id="PTHR30146:SF138">
    <property type="entry name" value="TRANSCRIPTIONAL REGULATORY PROTEIN"/>
    <property type="match status" value="1"/>
</dbReference>
<dbReference type="InterPro" id="IPR000843">
    <property type="entry name" value="HTH_LacI"/>
</dbReference>
<reference evidence="5" key="1">
    <citation type="submission" date="2017-04" db="EMBL/GenBank/DDBJ databases">
        <title>Unexpected and diverse lifestyles within the genus Limnohabitans.</title>
        <authorList>
            <person name="Kasalicky V."/>
            <person name="Mehrshad M."/>
            <person name="Andrei S.-A."/>
            <person name="Salcher M."/>
            <person name="Kratochvilova H."/>
            <person name="Simek K."/>
            <person name="Ghai R."/>
        </authorList>
    </citation>
    <scope>NUCLEOTIDE SEQUENCE [LARGE SCALE GENOMIC DNA]</scope>
    <source>
        <strain evidence="5">II-D5</strain>
    </source>
</reference>
<keyword evidence="1" id="KW-0805">Transcription regulation</keyword>
<gene>
    <name evidence="5" type="ORF">H663_005485</name>
</gene>
<dbReference type="PROSITE" id="PS00356">
    <property type="entry name" value="HTH_LACI_1"/>
    <property type="match status" value="1"/>
</dbReference>
<keyword evidence="2" id="KW-0238">DNA-binding</keyword>
<dbReference type="Gene3D" id="3.40.50.2300">
    <property type="match status" value="2"/>
</dbReference>
<dbReference type="Gene3D" id="1.10.260.40">
    <property type="entry name" value="lambda repressor-like DNA-binding domains"/>
    <property type="match status" value="1"/>
</dbReference>
<evidence type="ECO:0000256" key="1">
    <source>
        <dbReference type="ARBA" id="ARBA00023015"/>
    </source>
</evidence>
<dbReference type="CDD" id="cd06273">
    <property type="entry name" value="PBP1_LacI-like"/>
    <property type="match status" value="1"/>
</dbReference>
<dbReference type="CDD" id="cd01392">
    <property type="entry name" value="HTH_LacI"/>
    <property type="match status" value="1"/>
</dbReference>
<dbReference type="EMBL" id="LFYT02000005">
    <property type="protein sequence ID" value="PVE43464.1"/>
    <property type="molecule type" value="Genomic_DNA"/>
</dbReference>
<comment type="caution">
    <text evidence="5">The sequence shown here is derived from an EMBL/GenBank/DDBJ whole genome shotgun (WGS) entry which is preliminary data.</text>
</comment>
<dbReference type="Pfam" id="PF00356">
    <property type="entry name" value="LacI"/>
    <property type="match status" value="1"/>
</dbReference>
<dbReference type="SUPFAM" id="SSF47413">
    <property type="entry name" value="lambda repressor-like DNA-binding domains"/>
    <property type="match status" value="1"/>
</dbReference>
<keyword evidence="6" id="KW-1185">Reference proteome</keyword>
<dbReference type="SMART" id="SM00354">
    <property type="entry name" value="HTH_LACI"/>
    <property type="match status" value="1"/>
</dbReference>
<evidence type="ECO:0000313" key="6">
    <source>
        <dbReference type="Proteomes" id="UP000037507"/>
    </source>
</evidence>
<dbReference type="GO" id="GO:0000976">
    <property type="term" value="F:transcription cis-regulatory region binding"/>
    <property type="evidence" value="ECO:0007669"/>
    <property type="project" value="TreeGrafter"/>
</dbReference>
<name>A0A2T7UFN4_9BURK</name>
<dbReference type="PROSITE" id="PS50932">
    <property type="entry name" value="HTH_LACI_2"/>
    <property type="match status" value="1"/>
</dbReference>
<dbReference type="STRING" id="1293045.H663_03425"/>
<dbReference type="InterPro" id="IPR028082">
    <property type="entry name" value="Peripla_BP_I"/>
</dbReference>
<evidence type="ECO:0000313" key="5">
    <source>
        <dbReference type="EMBL" id="PVE43464.1"/>
    </source>
</evidence>
<accession>A0A2T7UFN4</accession>
<evidence type="ECO:0000259" key="4">
    <source>
        <dbReference type="PROSITE" id="PS50932"/>
    </source>
</evidence>
<dbReference type="SUPFAM" id="SSF53822">
    <property type="entry name" value="Periplasmic binding protein-like I"/>
    <property type="match status" value="1"/>
</dbReference>
<sequence length="344" mass="37196">MKHRITIEEVARLAGVSTATVSRVLSRPDVVSTRTQEQVMAAVRQLDYQPDAAARALASGRTHTVGCVIPTLDHAIFARSTQAMQTTLAQAGYQLLVASHEYDPVTEFELVRALQQRGVDSLVLVGTDHAPRLWKALSDWRKPTLLTWSCDPRLPSLGFDNEGAARMAAAHLLELGHRRIGVISGFTTHNDRARSRIEGVRKSLTQAGLSLPNEWVTEQAFNLEGGRLGLLKLMSARQKPTAIFCGNDLLAVGALLEAQRMGLNVPVDLSICGIDNLEIAQAINPGLTTVSLPTQDLGRMAAKSMLSAISGEVVAAQSLLPFELVIRGSTAAPRKTRVMSRSGR</sequence>
<dbReference type="Pfam" id="PF13377">
    <property type="entry name" value="Peripla_BP_3"/>
    <property type="match status" value="1"/>
</dbReference>
<dbReference type="InterPro" id="IPR010982">
    <property type="entry name" value="Lambda_DNA-bd_dom_sf"/>
</dbReference>
<evidence type="ECO:0000256" key="2">
    <source>
        <dbReference type="ARBA" id="ARBA00023125"/>
    </source>
</evidence>
<feature type="domain" description="HTH lacI-type" evidence="4">
    <location>
        <begin position="5"/>
        <end position="59"/>
    </location>
</feature>
<organism evidence="5 6">
    <name type="scientific">Limnohabitans planktonicus II-D5</name>
    <dbReference type="NCBI Taxonomy" id="1293045"/>
    <lineage>
        <taxon>Bacteria</taxon>
        <taxon>Pseudomonadati</taxon>
        <taxon>Pseudomonadota</taxon>
        <taxon>Betaproteobacteria</taxon>
        <taxon>Burkholderiales</taxon>
        <taxon>Comamonadaceae</taxon>
        <taxon>Limnohabitans</taxon>
    </lineage>
</organism>
<dbReference type="PRINTS" id="PR00036">
    <property type="entry name" value="HTHLACI"/>
</dbReference>
<protein>
    <submittedName>
        <fullName evidence="5">LacI family transcriptional regulator</fullName>
    </submittedName>
</protein>
<dbReference type="PANTHER" id="PTHR30146">
    <property type="entry name" value="LACI-RELATED TRANSCRIPTIONAL REPRESSOR"/>
    <property type="match status" value="1"/>
</dbReference>
<keyword evidence="3" id="KW-0804">Transcription</keyword>
<evidence type="ECO:0000256" key="3">
    <source>
        <dbReference type="ARBA" id="ARBA00023163"/>
    </source>
</evidence>
<dbReference type="GO" id="GO:0003700">
    <property type="term" value="F:DNA-binding transcription factor activity"/>
    <property type="evidence" value="ECO:0007669"/>
    <property type="project" value="TreeGrafter"/>
</dbReference>
<proteinExistence type="predicted"/>
<dbReference type="OrthoDB" id="8770688at2"/>